<evidence type="ECO:0000313" key="1">
    <source>
        <dbReference type="EMBL" id="MBA4643697.1"/>
    </source>
</evidence>
<dbReference type="AlphaFoldDB" id="A0A7C8ZIU3"/>
<organism evidence="1">
    <name type="scientific">Opuntia streptacantha</name>
    <name type="common">Prickly pear cactus</name>
    <name type="synonym">Opuntia cardona</name>
    <dbReference type="NCBI Taxonomy" id="393608"/>
    <lineage>
        <taxon>Eukaryota</taxon>
        <taxon>Viridiplantae</taxon>
        <taxon>Streptophyta</taxon>
        <taxon>Embryophyta</taxon>
        <taxon>Tracheophyta</taxon>
        <taxon>Spermatophyta</taxon>
        <taxon>Magnoliopsida</taxon>
        <taxon>eudicotyledons</taxon>
        <taxon>Gunneridae</taxon>
        <taxon>Pentapetalae</taxon>
        <taxon>Caryophyllales</taxon>
        <taxon>Cactineae</taxon>
        <taxon>Cactaceae</taxon>
        <taxon>Opuntioideae</taxon>
        <taxon>Opuntia</taxon>
    </lineage>
</organism>
<proteinExistence type="predicted"/>
<sequence length="131" mass="13692">MKQNYQYNRGLKHIGSTTLETKRGGGSKHKDFTGMILLPGSFSGRISSPRPHRGPLPKNLMSLAILKSEAATVLRAPLVSTNASCAASASNLFSAVTKGKLVSSATAAAIFTSNPFFVFSPVPTAVPPCAS</sequence>
<reference evidence="1" key="2">
    <citation type="submission" date="2020-07" db="EMBL/GenBank/DDBJ databases">
        <authorList>
            <person name="Vera ALvarez R."/>
            <person name="Arias-Moreno D.M."/>
            <person name="Jimenez-Jacinto V."/>
            <person name="Jimenez-Bremont J.F."/>
            <person name="Swaminathan K."/>
            <person name="Moose S.P."/>
            <person name="Guerrero-Gonzalez M.L."/>
            <person name="Marino-Ramirez L."/>
            <person name="Landsman D."/>
            <person name="Rodriguez-Kessler M."/>
            <person name="Delgado-Sanchez P."/>
        </authorList>
    </citation>
    <scope>NUCLEOTIDE SEQUENCE</scope>
    <source>
        <tissue evidence="1">Cladode</tissue>
    </source>
</reference>
<dbReference type="EMBL" id="GISG01134846">
    <property type="protein sequence ID" value="MBA4643697.1"/>
    <property type="molecule type" value="Transcribed_RNA"/>
</dbReference>
<protein>
    <submittedName>
        <fullName evidence="1">Uncharacterized protein</fullName>
    </submittedName>
</protein>
<reference evidence="1" key="1">
    <citation type="journal article" date="2013" name="J. Plant Res.">
        <title>Effect of fungi and light on seed germination of three Opuntia species from semiarid lands of central Mexico.</title>
        <authorList>
            <person name="Delgado-Sanchez P."/>
            <person name="Jimenez-Bremont J.F."/>
            <person name="Guerrero-Gonzalez Mde L."/>
            <person name="Flores J."/>
        </authorList>
    </citation>
    <scope>NUCLEOTIDE SEQUENCE</scope>
    <source>
        <tissue evidence="1">Cladode</tissue>
    </source>
</reference>
<accession>A0A7C8ZIU3</accession>
<name>A0A7C8ZIU3_OPUST</name>